<dbReference type="RefSeq" id="WP_345252186.1">
    <property type="nucleotide sequence ID" value="NZ_BAABFO010000035.1"/>
</dbReference>
<dbReference type="PANTHER" id="PTHR31367">
    <property type="entry name" value="CYTOSOLIC 5'-NUCLEOTIDASE 1 FAMILY MEMBER"/>
    <property type="match status" value="1"/>
</dbReference>
<dbReference type="PANTHER" id="PTHR31367:SF5">
    <property type="entry name" value="CYTOSOLIC 5'-NUCLEOTIDASE 1A"/>
    <property type="match status" value="1"/>
</dbReference>
<accession>A0ABP8HQN5</accession>
<evidence type="ECO:0000313" key="3">
    <source>
        <dbReference type="Proteomes" id="UP001501671"/>
    </source>
</evidence>
<dbReference type="Pfam" id="PF06189">
    <property type="entry name" value="5-nucleotidase"/>
    <property type="match status" value="1"/>
</dbReference>
<gene>
    <name evidence="2" type="ORF">GCM10023144_45000</name>
</gene>
<sequence length="334" mass="35548">MTPTSSAAPAGAGLAPLIVAMSSRALFDLSEAHAVWEQSGDEEAYRRYQVERENQTLAPGVAFNLARKLLALNDDPDAPRVEIVLLSKNSADTGLRVFNSIRDHGLDIQRAAFTRGLNPFRYAEAFGACLFLSADPTDVREALEAGMAAATILPSAAAGAGSAGHELRIAFDGDSVLFSDESERIFQDQGLEAFIRNEREAADTPLAPGPFAPFLRALHAIQAAAPPGQPLVRTALVTARGAPSHERVVKTLRSWGVRVDESLFLGGRDKGRFLAAFGADIFFDDQARHCQSAAQHVSTGHVPFGIKNPTPTRFARPSRGGTGGPTEPDPPCPG</sequence>
<feature type="region of interest" description="Disordered" evidence="1">
    <location>
        <begin position="301"/>
        <end position="334"/>
    </location>
</feature>
<protein>
    <submittedName>
        <fullName evidence="2">5'-nucleotidase</fullName>
    </submittedName>
</protein>
<name>A0ABP8HQN5_9BURK</name>
<dbReference type="InterPro" id="IPR010394">
    <property type="entry name" value="5-nucleotidase"/>
</dbReference>
<comment type="caution">
    <text evidence="2">The sequence shown here is derived from an EMBL/GenBank/DDBJ whole genome shotgun (WGS) entry which is preliminary data.</text>
</comment>
<dbReference type="Proteomes" id="UP001501671">
    <property type="component" value="Unassembled WGS sequence"/>
</dbReference>
<proteinExistence type="predicted"/>
<keyword evidence="3" id="KW-1185">Reference proteome</keyword>
<dbReference type="EMBL" id="BAABFO010000035">
    <property type="protein sequence ID" value="GAA4342714.1"/>
    <property type="molecule type" value="Genomic_DNA"/>
</dbReference>
<evidence type="ECO:0000313" key="2">
    <source>
        <dbReference type="EMBL" id="GAA4342714.1"/>
    </source>
</evidence>
<reference evidence="3" key="1">
    <citation type="journal article" date="2019" name="Int. J. Syst. Evol. Microbiol.">
        <title>The Global Catalogue of Microorganisms (GCM) 10K type strain sequencing project: providing services to taxonomists for standard genome sequencing and annotation.</title>
        <authorList>
            <consortium name="The Broad Institute Genomics Platform"/>
            <consortium name="The Broad Institute Genome Sequencing Center for Infectious Disease"/>
            <person name="Wu L."/>
            <person name="Ma J."/>
        </authorList>
    </citation>
    <scope>NUCLEOTIDE SEQUENCE [LARGE SCALE GENOMIC DNA]</scope>
    <source>
        <strain evidence="3">JCM 17666</strain>
    </source>
</reference>
<evidence type="ECO:0000256" key="1">
    <source>
        <dbReference type="SAM" id="MobiDB-lite"/>
    </source>
</evidence>
<organism evidence="2 3">
    <name type="scientific">Pigmentiphaga soli</name>
    <dbReference type="NCBI Taxonomy" id="1007095"/>
    <lineage>
        <taxon>Bacteria</taxon>
        <taxon>Pseudomonadati</taxon>
        <taxon>Pseudomonadota</taxon>
        <taxon>Betaproteobacteria</taxon>
        <taxon>Burkholderiales</taxon>
        <taxon>Alcaligenaceae</taxon>
        <taxon>Pigmentiphaga</taxon>
    </lineage>
</organism>